<protein>
    <submittedName>
        <fullName evidence="8">Sigma-70 family RNA polymerase sigma factor</fullName>
    </submittedName>
</protein>
<dbReference type="Gene3D" id="1.10.10.10">
    <property type="entry name" value="Winged helix-like DNA-binding domain superfamily/Winged helix DNA-binding domain"/>
    <property type="match status" value="1"/>
</dbReference>
<dbReference type="GO" id="GO:0006352">
    <property type="term" value="P:DNA-templated transcription initiation"/>
    <property type="evidence" value="ECO:0007669"/>
    <property type="project" value="InterPro"/>
</dbReference>
<evidence type="ECO:0000256" key="4">
    <source>
        <dbReference type="ARBA" id="ARBA00023125"/>
    </source>
</evidence>
<keyword evidence="3" id="KW-0731">Sigma factor</keyword>
<dbReference type="Pfam" id="PF04542">
    <property type="entry name" value="Sigma70_r2"/>
    <property type="match status" value="1"/>
</dbReference>
<organism evidence="8 9">
    <name type="scientific">Candidatus Flavonifractor intestinipullorum</name>
    <dbReference type="NCBI Taxonomy" id="2838587"/>
    <lineage>
        <taxon>Bacteria</taxon>
        <taxon>Bacillati</taxon>
        <taxon>Bacillota</taxon>
        <taxon>Clostridia</taxon>
        <taxon>Eubacteriales</taxon>
        <taxon>Oscillospiraceae</taxon>
        <taxon>Flavonifractor</taxon>
    </lineage>
</organism>
<accession>A0A9D2MAL6</accession>
<dbReference type="InterPro" id="IPR013324">
    <property type="entry name" value="RNA_pol_sigma_r3/r4-like"/>
</dbReference>
<dbReference type="AlphaFoldDB" id="A0A9D2MAL6"/>
<dbReference type="InterPro" id="IPR013325">
    <property type="entry name" value="RNA_pol_sigma_r2"/>
</dbReference>
<gene>
    <name evidence="8" type="ORF">H9714_07000</name>
</gene>
<dbReference type="SUPFAM" id="SSF88659">
    <property type="entry name" value="Sigma3 and sigma4 domains of RNA polymerase sigma factors"/>
    <property type="match status" value="1"/>
</dbReference>
<dbReference type="PANTHER" id="PTHR43133:SF60">
    <property type="entry name" value="RNA POLYMERASE SIGMA FACTOR SIGV"/>
    <property type="match status" value="1"/>
</dbReference>
<dbReference type="InterPro" id="IPR039425">
    <property type="entry name" value="RNA_pol_sigma-70-like"/>
</dbReference>
<reference evidence="8" key="1">
    <citation type="journal article" date="2021" name="PeerJ">
        <title>Extensive microbial diversity within the chicken gut microbiome revealed by metagenomics and culture.</title>
        <authorList>
            <person name="Gilroy R."/>
            <person name="Ravi A."/>
            <person name="Getino M."/>
            <person name="Pursley I."/>
            <person name="Horton D.L."/>
            <person name="Alikhan N.F."/>
            <person name="Baker D."/>
            <person name="Gharbi K."/>
            <person name="Hall N."/>
            <person name="Watson M."/>
            <person name="Adriaenssens E.M."/>
            <person name="Foster-Nyarko E."/>
            <person name="Jarju S."/>
            <person name="Secka A."/>
            <person name="Antonio M."/>
            <person name="Oren A."/>
            <person name="Chaudhuri R.R."/>
            <person name="La Ragione R."/>
            <person name="Hildebrand F."/>
            <person name="Pallen M.J."/>
        </authorList>
    </citation>
    <scope>NUCLEOTIDE SEQUENCE</scope>
    <source>
        <strain evidence="8">CHK189-11263</strain>
    </source>
</reference>
<dbReference type="GO" id="GO:0016987">
    <property type="term" value="F:sigma factor activity"/>
    <property type="evidence" value="ECO:0007669"/>
    <property type="project" value="UniProtKB-KW"/>
</dbReference>
<dbReference type="NCBIfam" id="TIGR02937">
    <property type="entry name" value="sigma70-ECF"/>
    <property type="match status" value="1"/>
</dbReference>
<feature type="domain" description="RNA polymerase sigma-70 region 4" evidence="7">
    <location>
        <begin position="104"/>
        <end position="152"/>
    </location>
</feature>
<dbReference type="EMBL" id="DWYC01000058">
    <property type="protein sequence ID" value="HJB57280.1"/>
    <property type="molecule type" value="Genomic_DNA"/>
</dbReference>
<comment type="similarity">
    <text evidence="1">Belongs to the sigma-70 factor family. ECF subfamily.</text>
</comment>
<sequence length="170" mass="19717">MDSAALQQFVEDQILEQYPALYRLAFTYVKNPDDAMDVVQESVYKAMRGCAQVQNREAVRSWLCRIVVNTALDLLRGRSREVLTDILPESGREDVYADPDLLRALDVLDERERTVVVLRFFQELKLHEIAQVTGENLNTVKTILYRSLKKLKAYLTEGEDERERTRHEGL</sequence>
<proteinExistence type="inferred from homology"/>
<feature type="domain" description="RNA polymerase sigma-70 region 2" evidence="6">
    <location>
        <begin position="18"/>
        <end position="80"/>
    </location>
</feature>
<evidence type="ECO:0000256" key="2">
    <source>
        <dbReference type="ARBA" id="ARBA00023015"/>
    </source>
</evidence>
<dbReference type="CDD" id="cd06171">
    <property type="entry name" value="Sigma70_r4"/>
    <property type="match status" value="1"/>
</dbReference>
<reference evidence="8" key="2">
    <citation type="submission" date="2021-04" db="EMBL/GenBank/DDBJ databases">
        <authorList>
            <person name="Gilroy R."/>
        </authorList>
    </citation>
    <scope>NUCLEOTIDE SEQUENCE</scope>
    <source>
        <strain evidence="8">CHK189-11263</strain>
    </source>
</reference>
<dbReference type="Gene3D" id="1.10.1740.10">
    <property type="match status" value="1"/>
</dbReference>
<dbReference type="InterPro" id="IPR007627">
    <property type="entry name" value="RNA_pol_sigma70_r2"/>
</dbReference>
<evidence type="ECO:0000256" key="3">
    <source>
        <dbReference type="ARBA" id="ARBA00023082"/>
    </source>
</evidence>
<dbReference type="Pfam" id="PF04545">
    <property type="entry name" value="Sigma70_r4"/>
    <property type="match status" value="1"/>
</dbReference>
<dbReference type="InterPro" id="IPR014284">
    <property type="entry name" value="RNA_pol_sigma-70_dom"/>
</dbReference>
<dbReference type="InterPro" id="IPR007630">
    <property type="entry name" value="RNA_pol_sigma70_r4"/>
</dbReference>
<keyword evidence="5" id="KW-0804">Transcription</keyword>
<evidence type="ECO:0000313" key="8">
    <source>
        <dbReference type="EMBL" id="HJB57280.1"/>
    </source>
</evidence>
<dbReference type="Proteomes" id="UP000824208">
    <property type="component" value="Unassembled WGS sequence"/>
</dbReference>
<keyword evidence="2" id="KW-0805">Transcription regulation</keyword>
<evidence type="ECO:0000256" key="5">
    <source>
        <dbReference type="ARBA" id="ARBA00023163"/>
    </source>
</evidence>
<evidence type="ECO:0000256" key="1">
    <source>
        <dbReference type="ARBA" id="ARBA00010641"/>
    </source>
</evidence>
<name>A0A9D2MAL6_9FIRM</name>
<evidence type="ECO:0000313" key="9">
    <source>
        <dbReference type="Proteomes" id="UP000824208"/>
    </source>
</evidence>
<keyword evidence="4" id="KW-0238">DNA-binding</keyword>
<dbReference type="GO" id="GO:0003677">
    <property type="term" value="F:DNA binding"/>
    <property type="evidence" value="ECO:0007669"/>
    <property type="project" value="UniProtKB-KW"/>
</dbReference>
<evidence type="ECO:0000259" key="7">
    <source>
        <dbReference type="Pfam" id="PF04545"/>
    </source>
</evidence>
<dbReference type="SUPFAM" id="SSF88946">
    <property type="entry name" value="Sigma2 domain of RNA polymerase sigma factors"/>
    <property type="match status" value="1"/>
</dbReference>
<evidence type="ECO:0000259" key="6">
    <source>
        <dbReference type="Pfam" id="PF04542"/>
    </source>
</evidence>
<dbReference type="InterPro" id="IPR036388">
    <property type="entry name" value="WH-like_DNA-bd_sf"/>
</dbReference>
<dbReference type="PANTHER" id="PTHR43133">
    <property type="entry name" value="RNA POLYMERASE ECF-TYPE SIGMA FACTO"/>
    <property type="match status" value="1"/>
</dbReference>
<comment type="caution">
    <text evidence="8">The sequence shown here is derived from an EMBL/GenBank/DDBJ whole genome shotgun (WGS) entry which is preliminary data.</text>
</comment>